<comment type="function">
    <text evidence="1">Required for nicotinamide riboside transport across the inner membrane.</text>
</comment>
<comment type="subcellular location">
    <subcellularLocation>
        <location evidence="2">Cell membrane</location>
        <topology evidence="2">Multi-pass membrane protein</topology>
    </subcellularLocation>
</comment>
<evidence type="ECO:0000313" key="12">
    <source>
        <dbReference type="Proteomes" id="UP000190852"/>
    </source>
</evidence>
<dbReference type="AlphaFoldDB" id="A0A1T5EFG5"/>
<keyword evidence="8 10" id="KW-1133">Transmembrane helix</keyword>
<evidence type="ECO:0000313" key="11">
    <source>
        <dbReference type="EMBL" id="SKB82837.1"/>
    </source>
</evidence>
<keyword evidence="7 10" id="KW-0812">Transmembrane</keyword>
<comment type="similarity">
    <text evidence="3">Belongs to the nicotinamide ribonucleoside (NR) uptake permease (TC 4.B.1) family.</text>
</comment>
<feature type="transmembrane region" description="Helical" evidence="10">
    <location>
        <begin position="22"/>
        <end position="40"/>
    </location>
</feature>
<evidence type="ECO:0000256" key="8">
    <source>
        <dbReference type="ARBA" id="ARBA00022989"/>
    </source>
</evidence>
<keyword evidence="9 10" id="KW-0472">Membrane</keyword>
<dbReference type="Proteomes" id="UP000190852">
    <property type="component" value="Unassembled WGS sequence"/>
</dbReference>
<reference evidence="12" key="1">
    <citation type="submission" date="2017-02" db="EMBL/GenBank/DDBJ databases">
        <authorList>
            <person name="Varghese N."/>
            <person name="Submissions S."/>
        </authorList>
    </citation>
    <scope>NUCLEOTIDE SEQUENCE [LARGE SCALE GENOMIC DNA]</scope>
    <source>
        <strain evidence="12">DSM 24967</strain>
    </source>
</reference>
<dbReference type="NCBIfam" id="TIGR01528">
    <property type="entry name" value="NMN_trans_PnuC"/>
    <property type="match status" value="1"/>
</dbReference>
<gene>
    <name evidence="11" type="ORF">SAMN05660349_02959</name>
</gene>
<dbReference type="EMBL" id="FUYQ01000026">
    <property type="protein sequence ID" value="SKB82837.1"/>
    <property type="molecule type" value="Genomic_DNA"/>
</dbReference>
<dbReference type="PANTHER" id="PTHR36122">
    <property type="entry name" value="NICOTINAMIDE RIBOSIDE TRANSPORTER PNUC"/>
    <property type="match status" value="1"/>
</dbReference>
<feature type="transmembrane region" description="Helical" evidence="10">
    <location>
        <begin position="86"/>
        <end position="106"/>
    </location>
</feature>
<evidence type="ECO:0000256" key="7">
    <source>
        <dbReference type="ARBA" id="ARBA00022692"/>
    </source>
</evidence>
<name>A0A1T5EFG5_9BACT</name>
<proteinExistence type="inferred from homology"/>
<evidence type="ECO:0000256" key="5">
    <source>
        <dbReference type="ARBA" id="ARBA00022448"/>
    </source>
</evidence>
<dbReference type="InterPro" id="IPR006419">
    <property type="entry name" value="NMN_transpt_PnuC"/>
</dbReference>
<evidence type="ECO:0000256" key="1">
    <source>
        <dbReference type="ARBA" id="ARBA00002672"/>
    </source>
</evidence>
<dbReference type="GO" id="GO:0034257">
    <property type="term" value="F:nicotinamide riboside transmembrane transporter activity"/>
    <property type="evidence" value="ECO:0007669"/>
    <property type="project" value="InterPro"/>
</dbReference>
<keyword evidence="5" id="KW-0813">Transport</keyword>
<feature type="transmembrane region" description="Helical" evidence="10">
    <location>
        <begin position="46"/>
        <end position="65"/>
    </location>
</feature>
<feature type="transmembrane region" description="Helical" evidence="10">
    <location>
        <begin position="162"/>
        <end position="179"/>
    </location>
</feature>
<evidence type="ECO:0000256" key="2">
    <source>
        <dbReference type="ARBA" id="ARBA00004651"/>
    </source>
</evidence>
<sequence length="193" mass="22504">MEYIEIAGAVIGLLYLYLEYRASVYLWPVGVIMPLFYIYIFFVSRFYADMGINIYYLFASIYGWIRWNKSASQEQSLAISHMPFRYWSVALLALSILFAGIAWILIRFTDSPVPFGDSFTTALSIVAMWMLANKYIEQWGLWIVVNVVSCALYAWKGLYPTALLYVVYSIVPVFGYFKWKQLMLSEQKETVRN</sequence>
<protein>
    <recommendedName>
        <fullName evidence="4">Nicotinamide riboside transporter PnuC</fullName>
    </recommendedName>
</protein>
<evidence type="ECO:0000256" key="9">
    <source>
        <dbReference type="ARBA" id="ARBA00023136"/>
    </source>
</evidence>
<organism evidence="11 12">
    <name type="scientific">Parabacteroides chartae</name>
    <dbReference type="NCBI Taxonomy" id="1037355"/>
    <lineage>
        <taxon>Bacteria</taxon>
        <taxon>Pseudomonadati</taxon>
        <taxon>Bacteroidota</taxon>
        <taxon>Bacteroidia</taxon>
        <taxon>Bacteroidales</taxon>
        <taxon>Tannerellaceae</taxon>
        <taxon>Parabacteroides</taxon>
    </lineage>
</organism>
<dbReference type="PANTHER" id="PTHR36122:SF2">
    <property type="entry name" value="NICOTINAMIDE RIBOSIDE TRANSPORTER PNUC"/>
    <property type="match status" value="1"/>
</dbReference>
<dbReference type="GO" id="GO:0005886">
    <property type="term" value="C:plasma membrane"/>
    <property type="evidence" value="ECO:0007669"/>
    <property type="project" value="UniProtKB-SubCell"/>
</dbReference>
<evidence type="ECO:0000256" key="6">
    <source>
        <dbReference type="ARBA" id="ARBA00022475"/>
    </source>
</evidence>
<accession>A0A1T5EFG5</accession>
<evidence type="ECO:0000256" key="3">
    <source>
        <dbReference type="ARBA" id="ARBA00006669"/>
    </source>
</evidence>
<evidence type="ECO:0000256" key="10">
    <source>
        <dbReference type="SAM" id="Phobius"/>
    </source>
</evidence>
<dbReference type="Pfam" id="PF04973">
    <property type="entry name" value="NMN_transporter"/>
    <property type="match status" value="1"/>
</dbReference>
<keyword evidence="12" id="KW-1185">Reference proteome</keyword>
<keyword evidence="6" id="KW-1003">Cell membrane</keyword>
<evidence type="ECO:0000256" key="4">
    <source>
        <dbReference type="ARBA" id="ARBA00017522"/>
    </source>
</evidence>
<dbReference type="RefSeq" id="WP_079684370.1">
    <property type="nucleotide sequence ID" value="NZ_FUYQ01000026.1"/>
</dbReference>